<proteinExistence type="predicted"/>
<accession>A0AAJ2NMM7</accession>
<dbReference type="EMBL" id="JAWJAY010000001">
    <property type="protein sequence ID" value="MDV2884270.1"/>
    <property type="molecule type" value="Genomic_DNA"/>
</dbReference>
<dbReference type="GO" id="GO:0043752">
    <property type="term" value="F:adenosylcobinamide kinase activity"/>
    <property type="evidence" value="ECO:0007669"/>
    <property type="project" value="InterPro"/>
</dbReference>
<dbReference type="SUPFAM" id="SSF52540">
    <property type="entry name" value="P-loop containing nucleoside triphosphate hydrolases"/>
    <property type="match status" value="1"/>
</dbReference>
<reference evidence="1" key="1">
    <citation type="submission" date="2023-10" db="EMBL/GenBank/DDBJ databases">
        <title>Screening of Alkalihalophilus pseudofirmusBZ-TG-HK211 and Its Alleviation of Salt Stress on Rapeseed Growth.</title>
        <authorList>
            <person name="Zhao B."/>
            <person name="Guo T."/>
        </authorList>
    </citation>
    <scope>NUCLEOTIDE SEQUENCE</scope>
    <source>
        <strain evidence="1">BZ-TG-HK211</strain>
    </source>
</reference>
<dbReference type="InterPro" id="IPR027417">
    <property type="entry name" value="P-loop_NTPase"/>
</dbReference>
<dbReference type="RefSeq" id="WP_323465889.1">
    <property type="nucleotide sequence ID" value="NZ_CP144224.1"/>
</dbReference>
<name>A0AAJ2NMM7_ALKPS</name>
<evidence type="ECO:0000313" key="2">
    <source>
        <dbReference type="Proteomes" id="UP001285636"/>
    </source>
</evidence>
<dbReference type="AlphaFoldDB" id="A0AAJ2NMM7"/>
<keyword evidence="1" id="KW-0418">Kinase</keyword>
<comment type="caution">
    <text evidence="1">The sequence shown here is derived from an EMBL/GenBank/DDBJ whole genome shotgun (WGS) entry which is preliminary data.</text>
</comment>
<dbReference type="Proteomes" id="UP001285636">
    <property type="component" value="Unassembled WGS sequence"/>
</dbReference>
<protein>
    <submittedName>
        <fullName evidence="1">Bifunctional adenosylcobinamide kinase/adenosylcobinamide-phosphate guanylyltransferase</fullName>
    </submittedName>
</protein>
<sequence length="132" mass="15523">MKTQISHIEASEYSEITWYNGYTSNIAGEDIIRSEGISIIFGLEHVIEQFLEQDVDHSRGLFRQWLQRLIEWENSSHQNKLYLIGCDIGKGIVPIDSRHRSLRDLVGWCYQDIVERADRVDVIWYGINQRLK</sequence>
<organism evidence="1 2">
    <name type="scientific">Alkalihalophilus pseudofirmus</name>
    <name type="common">Bacillus pseudofirmus</name>
    <dbReference type="NCBI Taxonomy" id="79885"/>
    <lineage>
        <taxon>Bacteria</taxon>
        <taxon>Bacillati</taxon>
        <taxon>Bacillota</taxon>
        <taxon>Bacilli</taxon>
        <taxon>Bacillales</taxon>
        <taxon>Bacillaceae</taxon>
        <taxon>Alkalihalophilus</taxon>
    </lineage>
</organism>
<keyword evidence="1" id="KW-0808">Transferase</keyword>
<dbReference type="InterPro" id="IPR003203">
    <property type="entry name" value="CobU/CobP"/>
</dbReference>
<evidence type="ECO:0000313" key="1">
    <source>
        <dbReference type="EMBL" id="MDV2884270.1"/>
    </source>
</evidence>
<dbReference type="GO" id="GO:0009236">
    <property type="term" value="P:cobalamin biosynthetic process"/>
    <property type="evidence" value="ECO:0007669"/>
    <property type="project" value="InterPro"/>
</dbReference>
<gene>
    <name evidence="1" type="ORF">RYX45_03705</name>
</gene>
<dbReference type="Gene3D" id="3.40.50.300">
    <property type="entry name" value="P-loop containing nucleotide triphosphate hydrolases"/>
    <property type="match status" value="1"/>
</dbReference>
<dbReference type="GO" id="GO:0000166">
    <property type="term" value="F:nucleotide binding"/>
    <property type="evidence" value="ECO:0007669"/>
    <property type="project" value="InterPro"/>
</dbReference>
<keyword evidence="1" id="KW-0548">Nucleotidyltransferase</keyword>
<dbReference type="GO" id="GO:0016779">
    <property type="term" value="F:nucleotidyltransferase activity"/>
    <property type="evidence" value="ECO:0007669"/>
    <property type="project" value="UniProtKB-KW"/>
</dbReference>
<dbReference type="Pfam" id="PF02283">
    <property type="entry name" value="CobU"/>
    <property type="match status" value="1"/>
</dbReference>